<dbReference type="SMART" id="SM00662">
    <property type="entry name" value="RPOLD"/>
    <property type="match status" value="1"/>
</dbReference>
<dbReference type="SUPFAM" id="SSF56553">
    <property type="entry name" value="Insert subdomain of RNA polymerase alpha subunit"/>
    <property type="match status" value="1"/>
</dbReference>
<dbReference type="Pfam" id="PF01193">
    <property type="entry name" value="RNA_pol_L"/>
    <property type="match status" value="1"/>
</dbReference>
<dbReference type="InterPro" id="IPR011262">
    <property type="entry name" value="DNA-dir_RNA_pol_insert"/>
</dbReference>
<proteinExistence type="inferred from homology"/>
<dbReference type="GO" id="GO:0003899">
    <property type="term" value="F:DNA-directed RNA polymerase activity"/>
    <property type="evidence" value="ECO:0007669"/>
    <property type="project" value="UniProtKB-EC"/>
</dbReference>
<dbReference type="InterPro" id="IPR036643">
    <property type="entry name" value="RNApol_insert_sf"/>
</dbReference>
<evidence type="ECO:0000256" key="5">
    <source>
        <dbReference type="ARBA" id="ARBA00022679"/>
    </source>
</evidence>
<keyword evidence="4 11" id="KW-0240">DNA-directed RNA polymerase</keyword>
<feature type="region of interest" description="Alpha C-terminal domain (alpha-CTD)" evidence="11">
    <location>
        <begin position="245"/>
        <end position="313"/>
    </location>
</feature>
<dbReference type="SUPFAM" id="SSF47789">
    <property type="entry name" value="C-terminal domain of RNA polymerase alpha subunit"/>
    <property type="match status" value="1"/>
</dbReference>
<comment type="similarity">
    <text evidence="1 11">Belongs to the RNA polymerase alpha chain family.</text>
</comment>
<dbReference type="Gene3D" id="2.170.120.12">
    <property type="entry name" value="DNA-directed RNA polymerase, insert domain"/>
    <property type="match status" value="1"/>
</dbReference>
<evidence type="ECO:0000313" key="13">
    <source>
        <dbReference type="EMBL" id="NYE57969.1"/>
    </source>
</evidence>
<dbReference type="InterPro" id="IPR036603">
    <property type="entry name" value="RBP11-like"/>
</dbReference>
<comment type="subunit">
    <text evidence="11">Homodimer. The RNAP catalytic core consists of 2 alpha, 1 beta, 1 beta' and 1 omega subunit. When a sigma factor is associated with the core the holoenzyme is formed, which can initiate transcription.</text>
</comment>
<comment type="catalytic activity">
    <reaction evidence="10 11">
        <text>RNA(n) + a ribonucleoside 5'-triphosphate = RNA(n+1) + diphosphate</text>
        <dbReference type="Rhea" id="RHEA:21248"/>
        <dbReference type="Rhea" id="RHEA-COMP:14527"/>
        <dbReference type="Rhea" id="RHEA-COMP:17342"/>
        <dbReference type="ChEBI" id="CHEBI:33019"/>
        <dbReference type="ChEBI" id="CHEBI:61557"/>
        <dbReference type="ChEBI" id="CHEBI:140395"/>
        <dbReference type="EC" id="2.7.7.6"/>
    </reaction>
</comment>
<dbReference type="EC" id="2.7.7.6" evidence="2 11"/>
<dbReference type="NCBIfam" id="NF003519">
    <property type="entry name" value="PRK05182.2-5"/>
    <property type="match status" value="1"/>
</dbReference>
<keyword evidence="5 11" id="KW-0808">Transferase</keyword>
<dbReference type="GO" id="GO:0000428">
    <property type="term" value="C:DNA-directed RNA polymerase complex"/>
    <property type="evidence" value="ECO:0007669"/>
    <property type="project" value="UniProtKB-KW"/>
</dbReference>
<dbReference type="Proteomes" id="UP000604066">
    <property type="component" value="Unassembled WGS sequence"/>
</dbReference>
<dbReference type="InterPro" id="IPR011260">
    <property type="entry name" value="RNAP_asu_C"/>
</dbReference>
<evidence type="ECO:0000256" key="4">
    <source>
        <dbReference type="ARBA" id="ARBA00022478"/>
    </source>
</evidence>
<dbReference type="Gene3D" id="1.10.150.20">
    <property type="entry name" value="5' to 3' exonuclease, C-terminal subdomain"/>
    <property type="match status" value="1"/>
</dbReference>
<evidence type="ECO:0000313" key="14">
    <source>
        <dbReference type="Proteomes" id="UP000604066"/>
    </source>
</evidence>
<sequence>MLEIEKPKIETEELNDRYGRFVVEPLERGYGITLGNSMRRILLSSLPGAAVTSIKIEGVLHEFSTVPGVVEDVTEIILNIKNLTLKLHGDEEQVLRIEAEGEGVITAKDIIAPPEVEILNPDLVIAHIAEGGRLFMEMTVARGRGYVPAERNKKGEHVIGVIPVDSIFSPVLKVNFQVENTRVGQITDYDKLTLEVWTDGSIRPDEAVSLAARIMVEHLQLFVNLNERATGVEIMVEKEEDAKEKLAEMPIEDLDLSVRSYNCLKRAGINTVGELIQKTEADMMKVRNLGKKSLEEVISKLNSMGLSLRKEEE</sequence>
<accession>A0ABX2RAK8</accession>
<evidence type="ECO:0000259" key="12">
    <source>
        <dbReference type="SMART" id="SM00662"/>
    </source>
</evidence>
<comment type="domain">
    <text evidence="11">The N-terminal domain is essential for RNAP assembly and basal transcription, whereas the C-terminal domain is involved in interaction with transcriptional regulators and with upstream promoter elements.</text>
</comment>
<protein>
    <recommendedName>
        <fullName evidence="3 11">DNA-directed RNA polymerase subunit alpha</fullName>
        <shortName evidence="11">RNAP subunit alpha</shortName>
        <ecNumber evidence="2 11">2.7.7.6</ecNumber>
    </recommendedName>
    <alternativeName>
        <fullName evidence="9 11">RNA polymerase subunit alpha</fullName>
    </alternativeName>
    <alternativeName>
        <fullName evidence="8 11">Transcriptase subunit alpha</fullName>
    </alternativeName>
</protein>
<comment type="caution">
    <text evidence="13">The sequence shown here is derived from an EMBL/GenBank/DDBJ whole genome shotgun (WGS) entry which is preliminary data.</text>
</comment>
<evidence type="ECO:0000256" key="8">
    <source>
        <dbReference type="ARBA" id="ARBA00032524"/>
    </source>
</evidence>
<evidence type="ECO:0000256" key="10">
    <source>
        <dbReference type="ARBA" id="ARBA00048552"/>
    </source>
</evidence>
<dbReference type="NCBIfam" id="NF003515">
    <property type="entry name" value="PRK05182.2-1"/>
    <property type="match status" value="1"/>
</dbReference>
<dbReference type="Pfam" id="PF03118">
    <property type="entry name" value="RNA_pol_A_CTD"/>
    <property type="match status" value="1"/>
</dbReference>
<comment type="function">
    <text evidence="11">DNA-dependent RNA polymerase catalyzes the transcription of DNA into RNA using the four ribonucleoside triphosphates as substrates.</text>
</comment>
<dbReference type="SUPFAM" id="SSF55257">
    <property type="entry name" value="RBP11-like subunits of RNA polymerase"/>
    <property type="match status" value="1"/>
</dbReference>
<dbReference type="NCBIfam" id="TIGR02027">
    <property type="entry name" value="rpoA"/>
    <property type="match status" value="1"/>
</dbReference>
<dbReference type="NCBIfam" id="NF003516">
    <property type="entry name" value="PRK05182.2-2"/>
    <property type="match status" value="1"/>
</dbReference>
<dbReference type="HAMAP" id="MF_00059">
    <property type="entry name" value="RNApol_bact_RpoA"/>
    <property type="match status" value="1"/>
</dbReference>
<keyword evidence="14" id="KW-1185">Reference proteome</keyword>
<dbReference type="Pfam" id="PF01000">
    <property type="entry name" value="RNA_pol_A_bac"/>
    <property type="match status" value="1"/>
</dbReference>
<evidence type="ECO:0000256" key="9">
    <source>
        <dbReference type="ARBA" id="ARBA00033070"/>
    </source>
</evidence>
<evidence type="ECO:0000256" key="2">
    <source>
        <dbReference type="ARBA" id="ARBA00012418"/>
    </source>
</evidence>
<keyword evidence="7 11" id="KW-0804">Transcription</keyword>
<evidence type="ECO:0000256" key="3">
    <source>
        <dbReference type="ARBA" id="ARBA00015972"/>
    </source>
</evidence>
<gene>
    <name evidence="11" type="primary">rpoA</name>
    <name evidence="13" type="ORF">HDG70_001684</name>
</gene>
<evidence type="ECO:0000256" key="11">
    <source>
        <dbReference type="HAMAP-Rule" id="MF_00059"/>
    </source>
</evidence>
<keyword evidence="6 11" id="KW-0548">Nucleotidyltransferase</keyword>
<evidence type="ECO:0000256" key="6">
    <source>
        <dbReference type="ARBA" id="ARBA00022695"/>
    </source>
</evidence>
<reference evidence="13 14" key="1">
    <citation type="submission" date="2020-07" db="EMBL/GenBank/DDBJ databases">
        <title>Genomic Encyclopedia of Type Strains, Phase III (KMG-III): the genomes of soil and plant-associated and newly described type strains.</title>
        <authorList>
            <person name="Whitman W."/>
        </authorList>
    </citation>
    <scope>NUCLEOTIDE SEQUENCE [LARGE SCALE GENOMIC DNA]</scope>
    <source>
        <strain evidence="13 14">DSM 11255</strain>
    </source>
</reference>
<feature type="region of interest" description="Alpha N-terminal domain (alpha-NTD)" evidence="11">
    <location>
        <begin position="1"/>
        <end position="226"/>
    </location>
</feature>
<dbReference type="Gene3D" id="3.30.1360.10">
    <property type="entry name" value="RNA polymerase, RBP11-like subunit"/>
    <property type="match status" value="1"/>
</dbReference>
<evidence type="ECO:0000256" key="1">
    <source>
        <dbReference type="ARBA" id="ARBA00007123"/>
    </source>
</evidence>
<name>A0ABX2RAK8_9THEO</name>
<dbReference type="CDD" id="cd06928">
    <property type="entry name" value="RNAP_alpha_NTD"/>
    <property type="match status" value="1"/>
</dbReference>
<evidence type="ECO:0000256" key="7">
    <source>
        <dbReference type="ARBA" id="ARBA00023163"/>
    </source>
</evidence>
<dbReference type="NCBIfam" id="NF003513">
    <property type="entry name" value="PRK05182.1-2"/>
    <property type="match status" value="1"/>
</dbReference>
<dbReference type="InterPro" id="IPR011773">
    <property type="entry name" value="DNA-dir_RpoA"/>
</dbReference>
<dbReference type="InterPro" id="IPR011263">
    <property type="entry name" value="DNA-dir_RNA_pol_RpoA/D/Rpb3"/>
</dbReference>
<dbReference type="EMBL" id="JACCBS010000002">
    <property type="protein sequence ID" value="NYE57969.1"/>
    <property type="molecule type" value="Genomic_DNA"/>
</dbReference>
<dbReference type="RefSeq" id="WP_028052632.1">
    <property type="nucleotide sequence ID" value="NZ_ATYG01000024.1"/>
</dbReference>
<feature type="domain" description="DNA-directed RNA polymerase RpoA/D/Rpb3-type" evidence="12">
    <location>
        <begin position="18"/>
        <end position="225"/>
    </location>
</feature>
<organism evidence="13 14">
    <name type="scientific">Carboxydothermus ferrireducens DSM 11255</name>
    <dbReference type="NCBI Taxonomy" id="1119529"/>
    <lineage>
        <taxon>Bacteria</taxon>
        <taxon>Bacillati</taxon>
        <taxon>Bacillota</taxon>
        <taxon>Clostridia</taxon>
        <taxon>Thermoanaerobacterales</taxon>
        <taxon>Thermoanaerobacteraceae</taxon>
        <taxon>Carboxydothermus</taxon>
    </lineage>
</organism>